<organism evidence="1 2">
    <name type="scientific">Mesorhizobium ciceri biovar biserrulae (strain HAMBI 2942 / LMG 23838 / WSM1271)</name>
    <dbReference type="NCBI Taxonomy" id="765698"/>
    <lineage>
        <taxon>Bacteria</taxon>
        <taxon>Pseudomonadati</taxon>
        <taxon>Pseudomonadota</taxon>
        <taxon>Alphaproteobacteria</taxon>
        <taxon>Hyphomicrobiales</taxon>
        <taxon>Phyllobacteriaceae</taxon>
        <taxon>Mesorhizobium</taxon>
    </lineage>
</organism>
<dbReference type="PATRIC" id="fig|765698.3.peg.6386"/>
<evidence type="ECO:0000313" key="1">
    <source>
        <dbReference type="EMBL" id="ADV14906.1"/>
    </source>
</evidence>
<proteinExistence type="predicted"/>
<evidence type="ECO:0000313" key="2">
    <source>
        <dbReference type="Proteomes" id="UP000007471"/>
    </source>
</evidence>
<dbReference type="EMBL" id="CP002447">
    <property type="protein sequence ID" value="ADV14906.1"/>
    <property type="molecule type" value="Genomic_DNA"/>
</dbReference>
<dbReference type="AlphaFoldDB" id="E8TJP5"/>
<reference evidence="2" key="1">
    <citation type="submission" date="2011-01" db="EMBL/GenBank/DDBJ databases">
        <title>Complete sequence of chromosome of Mesorhizobium ciceri bv. biserrulae WSM1271.</title>
        <authorList>
            <person name="Lucas S."/>
            <person name="Copeland A."/>
            <person name="Lapidus A."/>
            <person name="Cheng J.-F."/>
            <person name="Goodwin L."/>
            <person name="Pitluck S."/>
            <person name="Teshima H."/>
            <person name="Detter J.C."/>
            <person name="Han C."/>
            <person name="Tapia R."/>
            <person name="Land M."/>
            <person name="Hauser L."/>
            <person name="Kyrpides N."/>
            <person name="Ivanova N."/>
            <person name="Nandasena K."/>
            <person name="Reeve W.G."/>
            <person name="Howieson J.G."/>
            <person name="O'Hara G."/>
            <person name="Tiwari R.P."/>
            <person name="Woyke T."/>
        </authorList>
    </citation>
    <scope>NUCLEOTIDE SEQUENCE [LARGE SCALE GENOMIC DNA]</scope>
    <source>
        <strain evidence="2">HAMBI 2942 / LMG 23838 / WSM1271</strain>
    </source>
</reference>
<accession>E8TJP5</accession>
<gene>
    <name evidence="1" type="ordered locus">Mesci_5891</name>
</gene>
<dbReference type="KEGG" id="mci:Mesci_5891"/>
<protein>
    <submittedName>
        <fullName evidence="1">Uncharacterized protein</fullName>
    </submittedName>
</protein>
<name>E8TJP5_MESCW</name>
<dbReference type="Proteomes" id="UP000007471">
    <property type="component" value="Chromosome"/>
</dbReference>
<sequence length="73" mass="8012">MPGAPARRNGTSRHAPARYPIAPTTFSNALSSMCGLVAMHENLSSEVPKEELRDYVGRLSRELPALDRLSEEC</sequence>
<dbReference type="HOGENOM" id="CLU_2700466_0_0_5"/>
<dbReference type="OrthoDB" id="9863633at2"/>